<dbReference type="AlphaFoldDB" id="A0A0A3HSJ5"/>
<gene>
    <name evidence="2" type="ORF">CD33_11750</name>
</gene>
<feature type="domain" description="Carboxymuconolactone decarboxylase-like" evidence="1">
    <location>
        <begin position="28"/>
        <end position="106"/>
    </location>
</feature>
<dbReference type="Pfam" id="PF02627">
    <property type="entry name" value="CMD"/>
    <property type="match status" value="1"/>
</dbReference>
<reference evidence="2 3" key="1">
    <citation type="submission" date="2014-02" db="EMBL/GenBank/DDBJ databases">
        <title>Draft genome sequence of Lysinibacillus sinduriensis JCM 15800.</title>
        <authorList>
            <person name="Zhang F."/>
            <person name="Wang G."/>
            <person name="Zhang L."/>
        </authorList>
    </citation>
    <scope>NUCLEOTIDE SEQUENCE [LARGE SCALE GENOMIC DNA]</scope>
    <source>
        <strain evidence="2 3">JCM 15800</strain>
    </source>
</reference>
<dbReference type="eggNOG" id="COG0599">
    <property type="taxonomic scope" value="Bacteria"/>
</dbReference>
<organism evidence="2 3">
    <name type="scientific">Ureibacillus sinduriensis BLB-1 = JCM 15800</name>
    <dbReference type="NCBI Taxonomy" id="1384057"/>
    <lineage>
        <taxon>Bacteria</taxon>
        <taxon>Bacillati</taxon>
        <taxon>Bacillota</taxon>
        <taxon>Bacilli</taxon>
        <taxon>Bacillales</taxon>
        <taxon>Caryophanaceae</taxon>
        <taxon>Ureibacillus</taxon>
    </lineage>
</organism>
<comment type="caution">
    <text evidence="2">The sequence shown here is derived from an EMBL/GenBank/DDBJ whole genome shotgun (WGS) entry which is preliminary data.</text>
</comment>
<dbReference type="STRING" id="1384057.CD33_11750"/>
<proteinExistence type="predicted"/>
<dbReference type="InterPro" id="IPR003779">
    <property type="entry name" value="CMD-like"/>
</dbReference>
<dbReference type="Gene3D" id="1.20.1290.10">
    <property type="entry name" value="AhpD-like"/>
    <property type="match status" value="1"/>
</dbReference>
<evidence type="ECO:0000313" key="2">
    <source>
        <dbReference type="EMBL" id="KGR75389.1"/>
    </source>
</evidence>
<protein>
    <recommendedName>
        <fullName evidence="1">Carboxymuconolactone decarboxylase-like domain-containing protein</fullName>
    </recommendedName>
</protein>
<dbReference type="PANTHER" id="PTHR33930:SF2">
    <property type="entry name" value="BLR3452 PROTEIN"/>
    <property type="match status" value="1"/>
</dbReference>
<name>A0A0A3HSJ5_9BACL</name>
<keyword evidence="3" id="KW-1185">Reference proteome</keyword>
<dbReference type="InterPro" id="IPR029032">
    <property type="entry name" value="AhpD-like"/>
</dbReference>
<dbReference type="SUPFAM" id="SSF69118">
    <property type="entry name" value="AhpD-like"/>
    <property type="match status" value="1"/>
</dbReference>
<accession>A0A0A3HSJ5</accession>
<dbReference type="PANTHER" id="PTHR33930">
    <property type="entry name" value="ALKYL HYDROPEROXIDE REDUCTASE AHPD"/>
    <property type="match status" value="1"/>
</dbReference>
<dbReference type="GO" id="GO:0051920">
    <property type="term" value="F:peroxiredoxin activity"/>
    <property type="evidence" value="ECO:0007669"/>
    <property type="project" value="InterPro"/>
</dbReference>
<sequence length="121" mass="13165">MELNAGNPTETALIKYKKGLGMFNEKMPEIVSQFNAFTEECFKDGALNQKQKHLIALGISIHAQDEYCIVYHTKGCLDHGCTEQEILEAIGVSAALGGGASLSQGVTLVLDCLNEMNDMKQ</sequence>
<evidence type="ECO:0000259" key="1">
    <source>
        <dbReference type="Pfam" id="PF02627"/>
    </source>
</evidence>
<dbReference type="NCBIfam" id="TIGR00778">
    <property type="entry name" value="ahpD_dom"/>
    <property type="match status" value="1"/>
</dbReference>
<dbReference type="Proteomes" id="UP000030408">
    <property type="component" value="Unassembled WGS sequence"/>
</dbReference>
<dbReference type="EMBL" id="JPVO01000051">
    <property type="protein sequence ID" value="KGR75389.1"/>
    <property type="molecule type" value="Genomic_DNA"/>
</dbReference>
<evidence type="ECO:0000313" key="3">
    <source>
        <dbReference type="Proteomes" id="UP000030408"/>
    </source>
</evidence>
<dbReference type="InterPro" id="IPR004675">
    <property type="entry name" value="AhpD_core"/>
</dbReference>